<protein>
    <submittedName>
        <fullName evidence="1">Unnamed protein product</fullName>
    </submittedName>
</protein>
<name>A0ACB5TSS6_CANBO</name>
<dbReference type="EMBL" id="BSXV01001947">
    <property type="protein sequence ID" value="GME94414.1"/>
    <property type="molecule type" value="Genomic_DNA"/>
</dbReference>
<reference evidence="1" key="1">
    <citation type="submission" date="2023-04" db="EMBL/GenBank/DDBJ databases">
        <title>Candida boidinii NBRC 1967.</title>
        <authorList>
            <person name="Ichikawa N."/>
            <person name="Sato H."/>
            <person name="Tonouchi N."/>
        </authorList>
    </citation>
    <scope>NUCLEOTIDE SEQUENCE</scope>
    <source>
        <strain evidence="1">NBRC 1967</strain>
    </source>
</reference>
<gene>
    <name evidence="1" type="ORF">Cboi01_000350900</name>
</gene>
<evidence type="ECO:0000313" key="2">
    <source>
        <dbReference type="Proteomes" id="UP001165101"/>
    </source>
</evidence>
<dbReference type="Proteomes" id="UP001165101">
    <property type="component" value="Unassembled WGS sequence"/>
</dbReference>
<proteinExistence type="predicted"/>
<keyword evidence="2" id="KW-1185">Reference proteome</keyword>
<comment type="caution">
    <text evidence="1">The sequence shown here is derived from an EMBL/GenBank/DDBJ whole genome shotgun (WGS) entry which is preliminary data.</text>
</comment>
<evidence type="ECO:0000313" key="1">
    <source>
        <dbReference type="EMBL" id="GME94414.1"/>
    </source>
</evidence>
<sequence>MNSSLSSVSSISSASDIDTINNSEIKLENQFFTISSSLPQGKRIKIPKAQLNNSISPKVHNNCPNNNIVNEIYDFIPVECHFGKLPSYGDISCKESGSPEKKNSNGNIFDPFRDSMPIISSPSFKKTKLPLVKMEGNTTKDIFPPIYIGSTCKPTSGKHRADDEPSQRKYKKRKLKLIGGKFKKDKEHCETGLFPIQNGASITESEKNSKTVNDKLSLATRTNVVKCPLTPHLKSTINIPLSEITDERLTQIINLTKLKKCSPREVEKMVTIFKLRNIHIKLRILAHIIGETNLMSEGNLHFPDIEQDAGVCLFDGNDGNLYLRAKTYAGFEKGKEQMFDNSIMSYFQNIKDCEHYFRVPNETTITLKQVARKNKYSKKKTETAKSKDDTKGNTIRFNTNNKEKFVANIKNDTTSEEVKYIKRPLNSFMLYRTSMVRAAILLNLCNCMTSFLQKEIVRCGDIVKYDFSTKRYRLSKIPTGLNYYPRRDYDPIAERLLLENIEAKLNCPDIEQRQEVIESIRMQLQHSKVNHHVLLHIISSMWQTETSFSKGKFQELSNLEKEIHSLCYPNYRYIPNKKSKK</sequence>
<accession>A0ACB5TSS6</accession>
<organism evidence="1 2">
    <name type="scientific">Candida boidinii</name>
    <name type="common">Yeast</name>
    <dbReference type="NCBI Taxonomy" id="5477"/>
    <lineage>
        <taxon>Eukaryota</taxon>
        <taxon>Fungi</taxon>
        <taxon>Dikarya</taxon>
        <taxon>Ascomycota</taxon>
        <taxon>Saccharomycotina</taxon>
        <taxon>Pichiomycetes</taxon>
        <taxon>Pichiales</taxon>
        <taxon>Pichiaceae</taxon>
        <taxon>Ogataea</taxon>
        <taxon>Ogataea/Candida clade</taxon>
    </lineage>
</organism>